<evidence type="ECO:0000259" key="2">
    <source>
        <dbReference type="Pfam" id="PF13556"/>
    </source>
</evidence>
<protein>
    <submittedName>
        <fullName evidence="3">PucR family transcriptional regulator</fullName>
    </submittedName>
</protein>
<organism evidence="3 4">
    <name type="scientific">Streptomyces ochraceiscleroticus</name>
    <dbReference type="NCBI Taxonomy" id="47761"/>
    <lineage>
        <taxon>Bacteria</taxon>
        <taxon>Bacillati</taxon>
        <taxon>Actinomycetota</taxon>
        <taxon>Actinomycetes</taxon>
        <taxon>Kitasatosporales</taxon>
        <taxon>Streptomycetaceae</taxon>
        <taxon>Streptomyces</taxon>
    </lineage>
</organism>
<dbReference type="Proteomes" id="UP001596139">
    <property type="component" value="Unassembled WGS sequence"/>
</dbReference>
<feature type="domain" description="Purine catabolism PurC-like" evidence="1">
    <location>
        <begin position="12"/>
        <end position="121"/>
    </location>
</feature>
<evidence type="ECO:0000259" key="1">
    <source>
        <dbReference type="Pfam" id="PF07905"/>
    </source>
</evidence>
<proteinExistence type="predicted"/>
<evidence type="ECO:0000313" key="4">
    <source>
        <dbReference type="Proteomes" id="UP001596139"/>
    </source>
</evidence>
<dbReference type="InterPro" id="IPR025736">
    <property type="entry name" value="PucR_C-HTH_dom"/>
</dbReference>
<comment type="caution">
    <text evidence="3">The sequence shown here is derived from an EMBL/GenBank/DDBJ whole genome shotgun (WGS) entry which is preliminary data.</text>
</comment>
<dbReference type="EMBL" id="JBHSPX010000008">
    <property type="protein sequence ID" value="MFC6066641.1"/>
    <property type="molecule type" value="Genomic_DNA"/>
</dbReference>
<dbReference type="PANTHER" id="PTHR33744:SF1">
    <property type="entry name" value="DNA-BINDING TRANSCRIPTIONAL ACTIVATOR ADER"/>
    <property type="match status" value="1"/>
</dbReference>
<reference evidence="4" key="1">
    <citation type="journal article" date="2019" name="Int. J. Syst. Evol. Microbiol.">
        <title>The Global Catalogue of Microorganisms (GCM) 10K type strain sequencing project: providing services to taxonomists for standard genome sequencing and annotation.</title>
        <authorList>
            <consortium name="The Broad Institute Genomics Platform"/>
            <consortium name="The Broad Institute Genome Sequencing Center for Infectious Disease"/>
            <person name="Wu L."/>
            <person name="Ma J."/>
        </authorList>
    </citation>
    <scope>NUCLEOTIDE SEQUENCE [LARGE SCALE GENOMIC DNA]</scope>
    <source>
        <strain evidence="4">CGMCC 1.15180</strain>
    </source>
</reference>
<dbReference type="Pfam" id="PF07905">
    <property type="entry name" value="PucR"/>
    <property type="match status" value="1"/>
</dbReference>
<dbReference type="PANTHER" id="PTHR33744">
    <property type="entry name" value="CARBOHYDRATE DIACID REGULATOR"/>
    <property type="match status" value="1"/>
</dbReference>
<sequence length="506" mass="54441">MSLTLQALVNKRELGLSVRTGAEHLHRGVKWALVSEHPDPSVFLEGGEFVLTTGSRLSPDASEHRRYVSRLVEAGAVALGFGLSGQYPAVPDDLAEAAHQASLPLLSVSEDAAFADISRYVGNCLVDEQQRALTFAVAAQRDLARAALSPSVARAIVSRLAKALRCWVLVLDQEGDLRAGTAVGRMHLPRVRIDLARLRDGDTGRSLSMTVGGDSVILMPLAVGGRVRGFLAVGRSLSFTASDQAIIITAVSLLCADLQGRGGALHLARQHRLAVVKIAIEGEPALAESISTVLETGWPEGRLRVALLGVPVRHELELLECAENDHALLSLGALVAVWDKGRVVVLLPQAEGDIRTLESLLRQVPYARGAVSEPAPGGELPDAWRKVHSVFNAAPDANRKLVVAGDVATMGLMRHLMNPEARAWAETLLQPLTDSGNGKSKIDLRHTLWTFLAHNGQVDASASALGIHRHTLRYRMTKVAEALECDIDDPATRSELWFALQLDDQV</sequence>
<accession>A0ABW1MT45</accession>
<feature type="domain" description="PucR C-terminal helix-turn-helix" evidence="2">
    <location>
        <begin position="444"/>
        <end position="501"/>
    </location>
</feature>
<dbReference type="Pfam" id="PF13556">
    <property type="entry name" value="HTH_30"/>
    <property type="match status" value="1"/>
</dbReference>
<evidence type="ECO:0000313" key="3">
    <source>
        <dbReference type="EMBL" id="MFC6066641.1"/>
    </source>
</evidence>
<name>A0ABW1MT45_9ACTN</name>
<keyword evidence="4" id="KW-1185">Reference proteome</keyword>
<dbReference type="InterPro" id="IPR051448">
    <property type="entry name" value="CdaR-like_regulators"/>
</dbReference>
<dbReference type="Gene3D" id="1.10.10.2840">
    <property type="entry name" value="PucR C-terminal helix-turn-helix domain"/>
    <property type="match status" value="1"/>
</dbReference>
<dbReference type="RefSeq" id="WP_031065148.1">
    <property type="nucleotide sequence ID" value="NZ_JBHSPX010000008.1"/>
</dbReference>
<dbReference type="InterPro" id="IPR042070">
    <property type="entry name" value="PucR_C-HTH_sf"/>
</dbReference>
<dbReference type="InterPro" id="IPR012914">
    <property type="entry name" value="PucR_dom"/>
</dbReference>
<gene>
    <name evidence="3" type="ORF">ACFP4F_29435</name>
</gene>